<dbReference type="AlphaFoldDB" id="A0A1G9KIT6"/>
<reference evidence="1 2" key="1">
    <citation type="submission" date="2016-10" db="EMBL/GenBank/DDBJ databases">
        <authorList>
            <person name="de Groot N.N."/>
        </authorList>
    </citation>
    <scope>NUCLEOTIDE SEQUENCE [LARGE SCALE GENOMIC DNA]</scope>
    <source>
        <strain evidence="1 2">DSM 19886</strain>
    </source>
</reference>
<dbReference type="Proteomes" id="UP000199440">
    <property type="component" value="Unassembled WGS sequence"/>
</dbReference>
<gene>
    <name evidence="1" type="ORF">SAMN04488514_1011006</name>
</gene>
<evidence type="ECO:0000313" key="1">
    <source>
        <dbReference type="EMBL" id="SDL49496.1"/>
    </source>
</evidence>
<dbReference type="EMBL" id="FNGV01000001">
    <property type="protein sequence ID" value="SDL49496.1"/>
    <property type="molecule type" value="Genomic_DNA"/>
</dbReference>
<sequence>MKKYIKQLFAAFLLIGYTAEIQKKPPDYALSSVRFDNIFYPKKY</sequence>
<name>A0A1G9KIT6_9FLAO</name>
<dbReference type="STRING" id="192904.SAMN04488514_1011006"/>
<organism evidence="1 2">
    <name type="scientific">Kriegella aquimaris</name>
    <dbReference type="NCBI Taxonomy" id="192904"/>
    <lineage>
        <taxon>Bacteria</taxon>
        <taxon>Pseudomonadati</taxon>
        <taxon>Bacteroidota</taxon>
        <taxon>Flavobacteriia</taxon>
        <taxon>Flavobacteriales</taxon>
        <taxon>Flavobacteriaceae</taxon>
        <taxon>Kriegella</taxon>
    </lineage>
</organism>
<evidence type="ECO:0000313" key="2">
    <source>
        <dbReference type="Proteomes" id="UP000199440"/>
    </source>
</evidence>
<protein>
    <submittedName>
        <fullName evidence="1">Uncharacterized protein</fullName>
    </submittedName>
</protein>
<proteinExistence type="predicted"/>
<keyword evidence="2" id="KW-1185">Reference proteome</keyword>
<accession>A0A1G9KIT6</accession>